<evidence type="ECO:0000313" key="2">
    <source>
        <dbReference type="Proteomes" id="UP000475117"/>
    </source>
</evidence>
<keyword evidence="2" id="KW-1185">Reference proteome</keyword>
<accession>A0A6B3L4T9</accession>
<dbReference type="Proteomes" id="UP000475117">
    <property type="component" value="Chromosome"/>
</dbReference>
<dbReference type="EMBL" id="CP066776">
    <property type="protein sequence ID" value="QQL43825.1"/>
    <property type="molecule type" value="Genomic_DNA"/>
</dbReference>
<dbReference type="KEGG" id="soa:G3M56_007930"/>
<proteinExistence type="predicted"/>
<sequence>MIKTLLATASAAILMLTSASAADVFTQEGKCELKESSGFSNSDAVEVKFGKAIKATAKLYLDDFFDKKIINANISVENTADKPMHCQYYVAFFDSDGTLIGCASQGSFSDEGIKAGASTNFGSCLIPLPKGFHEKAVTYKITFYEGETIIGKD</sequence>
<organism evidence="1 2">
    <name type="scientific">Sulfuriroseicoccus oceanibius</name>
    <dbReference type="NCBI Taxonomy" id="2707525"/>
    <lineage>
        <taxon>Bacteria</taxon>
        <taxon>Pseudomonadati</taxon>
        <taxon>Verrucomicrobiota</taxon>
        <taxon>Verrucomicrobiia</taxon>
        <taxon>Verrucomicrobiales</taxon>
        <taxon>Verrucomicrobiaceae</taxon>
        <taxon>Sulfuriroseicoccus</taxon>
    </lineage>
</organism>
<name>A0A6B3L4T9_9BACT</name>
<reference evidence="1 2" key="1">
    <citation type="submission" date="2020-12" db="EMBL/GenBank/DDBJ databases">
        <title>Sulforoseuscoccus oceanibium gen. nov., sp. nov., a representative of the phylum Verrucomicrobia with special cytoplasmic membrane, and proposal of Sulforoseuscoccusaceae fam. nov.</title>
        <authorList>
            <person name="Xi F."/>
        </authorList>
    </citation>
    <scope>NUCLEOTIDE SEQUENCE [LARGE SCALE GENOMIC DNA]</scope>
    <source>
        <strain evidence="1 2">T37</strain>
    </source>
</reference>
<dbReference type="RefSeq" id="WP_164361813.1">
    <property type="nucleotide sequence ID" value="NZ_CP066776.1"/>
</dbReference>
<protein>
    <submittedName>
        <fullName evidence="1">Uncharacterized protein</fullName>
    </submittedName>
</protein>
<dbReference type="AlphaFoldDB" id="A0A6B3L4T9"/>
<gene>
    <name evidence="1" type="ORF">G3M56_007930</name>
</gene>
<evidence type="ECO:0000313" key="1">
    <source>
        <dbReference type="EMBL" id="QQL43825.1"/>
    </source>
</evidence>